<dbReference type="AlphaFoldDB" id="A0A392P1U6"/>
<comment type="caution">
    <text evidence="1">The sequence shown here is derived from an EMBL/GenBank/DDBJ whole genome shotgun (WGS) entry which is preliminary data.</text>
</comment>
<evidence type="ECO:0000313" key="2">
    <source>
        <dbReference type="Proteomes" id="UP000265520"/>
    </source>
</evidence>
<evidence type="ECO:0000313" key="1">
    <source>
        <dbReference type="EMBL" id="MCI05968.1"/>
    </source>
</evidence>
<keyword evidence="2" id="KW-1185">Reference proteome</keyword>
<sequence>MFQTEPKSNTSGPNTLSQAQFPFVPVASHVSYWCRTPLFPHSSCSEYPPRDAIRTVKFILTAPLTLRQLSRTVITVFLYIRTRLWRQSTFPTGNHHSK</sequence>
<reference evidence="1 2" key="1">
    <citation type="journal article" date="2018" name="Front. Plant Sci.">
        <title>Red Clover (Trifolium pratense) and Zigzag Clover (T. medium) - A Picture of Genomic Similarities and Differences.</title>
        <authorList>
            <person name="Dluhosova J."/>
            <person name="Istvanek J."/>
            <person name="Nedelnik J."/>
            <person name="Repkova J."/>
        </authorList>
    </citation>
    <scope>NUCLEOTIDE SEQUENCE [LARGE SCALE GENOMIC DNA]</scope>
    <source>
        <strain evidence="2">cv. 10/8</strain>
        <tissue evidence="1">Leaf</tissue>
    </source>
</reference>
<accession>A0A392P1U6</accession>
<proteinExistence type="predicted"/>
<dbReference type="EMBL" id="LXQA010060303">
    <property type="protein sequence ID" value="MCI05968.1"/>
    <property type="molecule type" value="Genomic_DNA"/>
</dbReference>
<organism evidence="1 2">
    <name type="scientific">Trifolium medium</name>
    <dbReference type="NCBI Taxonomy" id="97028"/>
    <lineage>
        <taxon>Eukaryota</taxon>
        <taxon>Viridiplantae</taxon>
        <taxon>Streptophyta</taxon>
        <taxon>Embryophyta</taxon>
        <taxon>Tracheophyta</taxon>
        <taxon>Spermatophyta</taxon>
        <taxon>Magnoliopsida</taxon>
        <taxon>eudicotyledons</taxon>
        <taxon>Gunneridae</taxon>
        <taxon>Pentapetalae</taxon>
        <taxon>rosids</taxon>
        <taxon>fabids</taxon>
        <taxon>Fabales</taxon>
        <taxon>Fabaceae</taxon>
        <taxon>Papilionoideae</taxon>
        <taxon>50 kb inversion clade</taxon>
        <taxon>NPAAA clade</taxon>
        <taxon>Hologalegina</taxon>
        <taxon>IRL clade</taxon>
        <taxon>Trifolieae</taxon>
        <taxon>Trifolium</taxon>
    </lineage>
</organism>
<name>A0A392P1U6_9FABA</name>
<feature type="non-terminal residue" evidence="1">
    <location>
        <position position="98"/>
    </location>
</feature>
<protein>
    <submittedName>
        <fullName evidence="1">Uncharacterized protein</fullName>
    </submittedName>
</protein>
<dbReference type="Proteomes" id="UP000265520">
    <property type="component" value="Unassembled WGS sequence"/>
</dbReference>